<keyword evidence="1" id="KW-0812">Transmembrane</keyword>
<dbReference type="EMBL" id="JAPEVA010000003">
    <property type="protein sequence ID" value="KAJ4412142.1"/>
    <property type="molecule type" value="Genomic_DNA"/>
</dbReference>
<keyword evidence="3" id="KW-1185">Reference proteome</keyword>
<feature type="transmembrane region" description="Helical" evidence="1">
    <location>
        <begin position="32"/>
        <end position="56"/>
    </location>
</feature>
<evidence type="ECO:0000313" key="2">
    <source>
        <dbReference type="EMBL" id="KAJ4412142.1"/>
    </source>
</evidence>
<dbReference type="PANTHER" id="PTHR38848:SF3">
    <property type="entry name" value="G-PROTEIN COUPLED RECEPTORS FAMILY 3 PROFILE DOMAIN-CONTAINING PROTEIN"/>
    <property type="match status" value="1"/>
</dbReference>
<comment type="caution">
    <text evidence="2">The sequence shown here is derived from an EMBL/GenBank/DDBJ whole genome shotgun (WGS) entry which is preliminary data.</text>
</comment>
<dbReference type="OrthoDB" id="3210850at2759"/>
<proteinExistence type="predicted"/>
<sequence length="334" mass="37231">MSQEMSRTLKRVHSAAWCLRVTQFERKKKLQFAWILSHIQTVVAMMLVVSGAILVYGLNLTTWKECRASITVCLFLYFSSKMLLYIFYLERIHIARQPLDRKHDKIWILGMVITVGFFGGMALWCIATPHASISMQDGHCRIGSDMIPSYTTFSTDIIINIALTGVFVWLILPVLKNQRGLGTMSSASAHAPARSPFSIRGVLTNDVESDDRLSQSVKKMLRKNIIGSALTFAAGAINLIIYFVDATSQIAFVCYTLCIVDVVFGVLVVQWLTFGSNNVKRNPDQPPAANNVASSQMAFAASRTMPETINTHCKESRQASNGEIDFVTMPESCR</sequence>
<protein>
    <submittedName>
        <fullName evidence="2">Uncharacterized protein</fullName>
    </submittedName>
</protein>
<evidence type="ECO:0000313" key="3">
    <source>
        <dbReference type="Proteomes" id="UP001140510"/>
    </source>
</evidence>
<keyword evidence="1" id="KW-0472">Membrane</keyword>
<feature type="transmembrane region" description="Helical" evidence="1">
    <location>
        <begin position="225"/>
        <end position="244"/>
    </location>
</feature>
<feature type="transmembrane region" description="Helical" evidence="1">
    <location>
        <begin position="157"/>
        <end position="175"/>
    </location>
</feature>
<feature type="transmembrane region" description="Helical" evidence="1">
    <location>
        <begin position="107"/>
        <end position="127"/>
    </location>
</feature>
<organism evidence="2 3">
    <name type="scientific">Didymella pomorum</name>
    <dbReference type="NCBI Taxonomy" id="749634"/>
    <lineage>
        <taxon>Eukaryota</taxon>
        <taxon>Fungi</taxon>
        <taxon>Dikarya</taxon>
        <taxon>Ascomycota</taxon>
        <taxon>Pezizomycotina</taxon>
        <taxon>Dothideomycetes</taxon>
        <taxon>Pleosporomycetidae</taxon>
        <taxon>Pleosporales</taxon>
        <taxon>Pleosporineae</taxon>
        <taxon>Didymellaceae</taxon>
        <taxon>Didymella</taxon>
    </lineage>
</organism>
<dbReference type="PANTHER" id="PTHR38848">
    <property type="entry name" value="G-PROTEIN COUPLED RECEPTORS FAMILY 3 PROFILE DOMAIN-CONTAINING PROTEIN"/>
    <property type="match status" value="1"/>
</dbReference>
<accession>A0A9W9DAY6</accession>
<reference evidence="2" key="1">
    <citation type="submission" date="2022-10" db="EMBL/GenBank/DDBJ databases">
        <title>Tapping the CABI collections for fungal endophytes: first genome assemblies for Collariella, Neodidymelliopsis, Ascochyta clinopodiicola, Didymella pomorum, Didymosphaeria variabile, Neocosmospora piperis and Neocucurbitaria cava.</title>
        <authorList>
            <person name="Hill R."/>
        </authorList>
    </citation>
    <scope>NUCLEOTIDE SEQUENCE</scope>
    <source>
        <strain evidence="2">IMI 355091</strain>
    </source>
</reference>
<name>A0A9W9DAY6_9PLEO</name>
<gene>
    <name evidence="2" type="ORF">N0V91_000610</name>
</gene>
<dbReference type="Proteomes" id="UP001140510">
    <property type="component" value="Unassembled WGS sequence"/>
</dbReference>
<dbReference type="AlphaFoldDB" id="A0A9W9DAY6"/>
<feature type="transmembrane region" description="Helical" evidence="1">
    <location>
        <begin position="68"/>
        <end position="87"/>
    </location>
</feature>
<keyword evidence="1" id="KW-1133">Transmembrane helix</keyword>
<evidence type="ECO:0000256" key="1">
    <source>
        <dbReference type="SAM" id="Phobius"/>
    </source>
</evidence>
<feature type="transmembrane region" description="Helical" evidence="1">
    <location>
        <begin position="250"/>
        <end position="272"/>
    </location>
</feature>